<comment type="similarity">
    <text evidence="1">Belongs to the LysR transcriptional regulatory family.</text>
</comment>
<dbReference type="HOGENOM" id="CLU_039613_6_2_9"/>
<dbReference type="GeneID" id="55475274"/>
<dbReference type="InterPro" id="IPR036388">
    <property type="entry name" value="WH-like_DNA-bd_sf"/>
</dbReference>
<feature type="domain" description="HTH lysR-type" evidence="5">
    <location>
        <begin position="1"/>
        <end position="60"/>
    </location>
</feature>
<evidence type="ECO:0000256" key="3">
    <source>
        <dbReference type="ARBA" id="ARBA00023125"/>
    </source>
</evidence>
<dbReference type="EMBL" id="CP006721">
    <property type="protein sequence ID" value="AGX43851.1"/>
    <property type="molecule type" value="Genomic_DNA"/>
</dbReference>
<dbReference type="InterPro" id="IPR005119">
    <property type="entry name" value="LysR_subst-bd"/>
</dbReference>
<dbReference type="SUPFAM" id="SSF46785">
    <property type="entry name" value="Winged helix' DNA-binding domain"/>
    <property type="match status" value="1"/>
</dbReference>
<dbReference type="Gene3D" id="1.10.10.10">
    <property type="entry name" value="Winged helix-like DNA-binding domain superfamily/Winged helix DNA-binding domain"/>
    <property type="match status" value="1"/>
</dbReference>
<dbReference type="Proteomes" id="UP000017118">
    <property type="component" value="Chromosome"/>
</dbReference>
<name>U5MW39_CLOSA</name>
<evidence type="ECO:0000313" key="7">
    <source>
        <dbReference type="Proteomes" id="UP000017118"/>
    </source>
</evidence>
<evidence type="ECO:0000256" key="1">
    <source>
        <dbReference type="ARBA" id="ARBA00009437"/>
    </source>
</evidence>
<dbReference type="InterPro" id="IPR036390">
    <property type="entry name" value="WH_DNA-bd_sf"/>
</dbReference>
<dbReference type="PROSITE" id="PS50931">
    <property type="entry name" value="HTH_LYSR"/>
    <property type="match status" value="1"/>
</dbReference>
<keyword evidence="4" id="KW-0804">Transcription</keyword>
<keyword evidence="3" id="KW-0238">DNA-binding</keyword>
<dbReference type="Pfam" id="PF00126">
    <property type="entry name" value="HTH_1"/>
    <property type="match status" value="1"/>
</dbReference>
<proteinExistence type="inferred from homology"/>
<dbReference type="InterPro" id="IPR050950">
    <property type="entry name" value="HTH-type_LysR_regulators"/>
</dbReference>
<organism evidence="6 7">
    <name type="scientific">Clostridium saccharobutylicum DSM 13864</name>
    <dbReference type="NCBI Taxonomy" id="1345695"/>
    <lineage>
        <taxon>Bacteria</taxon>
        <taxon>Bacillati</taxon>
        <taxon>Bacillota</taxon>
        <taxon>Clostridia</taxon>
        <taxon>Eubacteriales</taxon>
        <taxon>Clostridiaceae</taxon>
        <taxon>Clostridium</taxon>
    </lineage>
</organism>
<dbReference type="GO" id="GO:0005829">
    <property type="term" value="C:cytosol"/>
    <property type="evidence" value="ECO:0007669"/>
    <property type="project" value="TreeGrafter"/>
</dbReference>
<dbReference type="AlphaFoldDB" id="U5MW39"/>
<dbReference type="PATRIC" id="fig|1345695.10.peg.1732"/>
<dbReference type="PRINTS" id="PR00039">
    <property type="entry name" value="HTHLYSR"/>
</dbReference>
<gene>
    <name evidence="6" type="primary">mleR</name>
    <name evidence="6" type="ORF">CLSA_c28830</name>
</gene>
<dbReference type="GO" id="GO:0003677">
    <property type="term" value="F:DNA binding"/>
    <property type="evidence" value="ECO:0007669"/>
    <property type="project" value="UniProtKB-KW"/>
</dbReference>
<dbReference type="SUPFAM" id="SSF53850">
    <property type="entry name" value="Periplasmic binding protein-like II"/>
    <property type="match status" value="1"/>
</dbReference>
<dbReference type="PANTHER" id="PTHR30419">
    <property type="entry name" value="HTH-TYPE TRANSCRIPTIONAL REGULATOR YBHD"/>
    <property type="match status" value="1"/>
</dbReference>
<dbReference type="eggNOG" id="COG0583">
    <property type="taxonomic scope" value="Bacteria"/>
</dbReference>
<dbReference type="OrthoDB" id="9803714at2"/>
<evidence type="ECO:0000259" key="5">
    <source>
        <dbReference type="PROSITE" id="PS50931"/>
    </source>
</evidence>
<reference evidence="6 7" key="1">
    <citation type="journal article" date="2013" name="Genome Announc.">
        <title>Complete Genome Sequence of the Solvent Producer Clostridium saccharobutylicum NCP262 (DSM 13864).</title>
        <authorList>
            <person name="Poehlein A."/>
            <person name="Hartwich K."/>
            <person name="Krabben P."/>
            <person name="Ehrenreich A."/>
            <person name="Liebl W."/>
            <person name="Durre P."/>
            <person name="Gottschalk G."/>
            <person name="Daniel R."/>
        </authorList>
    </citation>
    <scope>NUCLEOTIDE SEQUENCE [LARGE SCALE GENOMIC DNA]</scope>
    <source>
        <strain evidence="6">DSM 13864</strain>
    </source>
</reference>
<evidence type="ECO:0000256" key="4">
    <source>
        <dbReference type="ARBA" id="ARBA00023163"/>
    </source>
</evidence>
<dbReference type="RefSeq" id="WP_022746996.1">
    <property type="nucleotide sequence ID" value="NC_022571.1"/>
</dbReference>
<dbReference type="Pfam" id="PF03466">
    <property type="entry name" value="LysR_substrate"/>
    <property type="match status" value="1"/>
</dbReference>
<evidence type="ECO:0000313" key="6">
    <source>
        <dbReference type="EMBL" id="AGX43851.1"/>
    </source>
</evidence>
<keyword evidence="2" id="KW-0805">Transcription regulation</keyword>
<dbReference type="InterPro" id="IPR000847">
    <property type="entry name" value="LysR_HTH_N"/>
</dbReference>
<sequence length="301" mass="34664">MNLKDLEYFHYLCEFKNFTKTAEKFYISQPSITMAVKRIEKELNTKLVIRNHSEKQISLTKAGEILKKHTQNVLGEIKEIKLEISKISGGNIRLGVPPMIGAYFFPTIMEEIVVNGFARNIELVEKGSVTMKELLLSNEVDMALIGSLQPLEEENLEASILKIDEFKVCMSHNHKFSKKEKIDFKDLLDEQFIVLGNSYIHNEVLEKLCKENNLSMENFYYTEEIQTAKSLIASGLGIGIMIDMAVNNMNTIKTIPLCKPIKFYISFALKRNGYLTLNEQRIKEIILNNSIEREIYKEHTL</sequence>
<keyword evidence="7" id="KW-1185">Reference proteome</keyword>
<accession>U5MW39</accession>
<evidence type="ECO:0000256" key="2">
    <source>
        <dbReference type="ARBA" id="ARBA00023015"/>
    </source>
</evidence>
<dbReference type="KEGG" id="csb:CLSA_c28830"/>
<dbReference type="Gene3D" id="3.40.190.290">
    <property type="match status" value="1"/>
</dbReference>
<dbReference type="GO" id="GO:0003700">
    <property type="term" value="F:DNA-binding transcription factor activity"/>
    <property type="evidence" value="ECO:0007669"/>
    <property type="project" value="InterPro"/>
</dbReference>
<protein>
    <submittedName>
        <fullName evidence="6">Malolactic fermentation system transcriptional activator</fullName>
    </submittedName>
</protein>